<evidence type="ECO:0000313" key="1">
    <source>
        <dbReference type="EMBL" id="QHT93412.1"/>
    </source>
</evidence>
<dbReference type="EMBL" id="MN740207">
    <property type="protein sequence ID" value="QHT93412.1"/>
    <property type="molecule type" value="Genomic_DNA"/>
</dbReference>
<accession>A0A6C0IKB4</accession>
<proteinExistence type="predicted"/>
<protein>
    <submittedName>
        <fullName evidence="1">Uncharacterized protein</fullName>
    </submittedName>
</protein>
<dbReference type="Gene3D" id="3.40.50.11350">
    <property type="match status" value="1"/>
</dbReference>
<reference evidence="1" key="1">
    <citation type="journal article" date="2020" name="Nature">
        <title>Giant virus diversity and host interactions through global metagenomics.</title>
        <authorList>
            <person name="Schulz F."/>
            <person name="Roux S."/>
            <person name="Paez-Espino D."/>
            <person name="Jungbluth S."/>
            <person name="Walsh D.A."/>
            <person name="Denef V.J."/>
            <person name="McMahon K.D."/>
            <person name="Konstantinidis K.T."/>
            <person name="Eloe-Fadrosh E.A."/>
            <person name="Kyrpides N.C."/>
            <person name="Woyke T."/>
        </authorList>
    </citation>
    <scope>NUCLEOTIDE SEQUENCE</scope>
    <source>
        <strain evidence="1">GVMAG-M-3300024252-29</strain>
    </source>
</reference>
<organism evidence="1">
    <name type="scientific">viral metagenome</name>
    <dbReference type="NCBI Taxonomy" id="1070528"/>
    <lineage>
        <taxon>unclassified sequences</taxon>
        <taxon>metagenomes</taxon>
        <taxon>organismal metagenomes</taxon>
    </lineage>
</organism>
<dbReference type="AlphaFoldDB" id="A0A6C0IKB4"/>
<name>A0A6C0IKB4_9ZZZZ</name>
<sequence>MNVDSYFSTILEKEKKLLFRFPLTNGGIGDMIKFFLCALDTAIKYNMRICFLKSENPITKYIIPKCEHIYITEKELAGSSIIQAQNYIQVEELVNSIDNTTIVQVFSNIFYDLNMYDIANKYNISDIFTFSSDIYEMREKYSIVKDYISVHIRRGDKHIESVSSVKQVPHDSRPFEQANFDNMINKLFNDNKDVMLFSDSMVFKKIMCKKFENLKCLDIKIGHTTWTNTSDEQIKNTVFEFYVLCNSTKIIANCVSGFSKIASMFNKIDIEHYETDVVPSKY</sequence>